<feature type="transmembrane region" description="Helical" evidence="7">
    <location>
        <begin position="181"/>
        <end position="201"/>
    </location>
</feature>
<feature type="transmembrane region" description="Helical" evidence="7">
    <location>
        <begin position="490"/>
        <end position="510"/>
    </location>
</feature>
<evidence type="ECO:0000313" key="8">
    <source>
        <dbReference type="EMBL" id="KAF6062833.1"/>
    </source>
</evidence>
<evidence type="ECO:0000256" key="1">
    <source>
        <dbReference type="ARBA" id="ARBA00004141"/>
    </source>
</evidence>
<dbReference type="SUPFAM" id="SSF103473">
    <property type="entry name" value="MFS general substrate transporter"/>
    <property type="match status" value="1"/>
</dbReference>
<dbReference type="AlphaFoldDB" id="A0A8H6BSM2"/>
<dbReference type="EMBL" id="JABWAD010000061">
    <property type="protein sequence ID" value="KAF6062833.1"/>
    <property type="molecule type" value="Genomic_DNA"/>
</dbReference>
<dbReference type="CDD" id="cd17323">
    <property type="entry name" value="MFS_Tpo1_MDR_like"/>
    <property type="match status" value="1"/>
</dbReference>
<evidence type="ECO:0000256" key="6">
    <source>
        <dbReference type="SAM" id="MobiDB-lite"/>
    </source>
</evidence>
<dbReference type="PANTHER" id="PTHR23502">
    <property type="entry name" value="MAJOR FACILITATOR SUPERFAMILY"/>
    <property type="match status" value="1"/>
</dbReference>
<dbReference type="Proteomes" id="UP000536275">
    <property type="component" value="Unassembled WGS sequence"/>
</dbReference>
<keyword evidence="2" id="KW-0813">Transport</keyword>
<accession>A0A8H6BSM2</accession>
<evidence type="ECO:0000256" key="5">
    <source>
        <dbReference type="ARBA" id="ARBA00023136"/>
    </source>
</evidence>
<dbReference type="InterPro" id="IPR011701">
    <property type="entry name" value="MFS"/>
</dbReference>
<dbReference type="FunFam" id="1.20.1250.20:FF:000011">
    <property type="entry name" value="MFS multidrug transporter, putative"/>
    <property type="match status" value="1"/>
</dbReference>
<feature type="transmembrane region" description="Helical" evidence="7">
    <location>
        <begin position="422"/>
        <end position="445"/>
    </location>
</feature>
<comment type="subcellular location">
    <subcellularLocation>
        <location evidence="1">Membrane</location>
        <topology evidence="1">Multi-pass membrane protein</topology>
    </subcellularLocation>
</comment>
<feature type="transmembrane region" description="Helical" evidence="7">
    <location>
        <begin position="320"/>
        <end position="345"/>
    </location>
</feature>
<feature type="transmembrane region" description="Helical" evidence="7">
    <location>
        <begin position="248"/>
        <end position="273"/>
    </location>
</feature>
<keyword evidence="5 7" id="KW-0472">Membrane</keyword>
<keyword evidence="3 7" id="KW-0812">Transmembrane</keyword>
<feature type="compositionally biased region" description="Polar residues" evidence="6">
    <location>
        <begin position="10"/>
        <end position="21"/>
    </location>
</feature>
<sequence>MVSHDDSSDSEITAQEFNPTAFQPDLEAQSINSSDTQHSEKSTEPQLTVTRTETKKSLHDLGLTSSIPHPELNGPIIENPIFPEEYTLETTTGLVPVVTLQSIGRVKTIQEEEKLAGLDSEIEFVTFKVGDPENPHNWPMWLKWWYTFIISMFVISAAYGSSCLSGGLSTVNNKYHVSTEVSTLTVSLMVIGFCVGPLLWAPMSEEYGRRPTYFISFGFFCPYSGPVISLIVNGFIATNTERMDLIIWVNMAFAGVMWIMVSLMPETYAPVILKRRAKKLRKETGNDKIMTEQEATPLSFKEMVNECLIRPLKFVVTEPLLDLVCAFVALIYAYLYAFFFAYPYIFSTLYGFGDDKIGLMFIPILIGAGFAVITTYVLEVEYSKLVKRRKPEPEDRLWGAMVGAPFPCIALFILGATSYKHIIWVGPASSGIAFGYGMVLIYYSLNNYIIDTYAKYAASALATKVFLRSAGGAAFPLFVTQMYEGLGLQWASWLLAFVALAMVLIPFTFYKWGKTVRSKLCKEDYSAALI</sequence>
<evidence type="ECO:0000256" key="7">
    <source>
        <dbReference type="SAM" id="Phobius"/>
    </source>
</evidence>
<dbReference type="GO" id="GO:0000329">
    <property type="term" value="C:fungal-type vacuole membrane"/>
    <property type="evidence" value="ECO:0007669"/>
    <property type="project" value="TreeGrafter"/>
</dbReference>
<gene>
    <name evidence="8" type="ORF">FOB64_005875</name>
</gene>
<keyword evidence="4 7" id="KW-1133">Transmembrane helix</keyword>
<feature type="transmembrane region" description="Helical" evidence="7">
    <location>
        <begin position="397"/>
        <end position="416"/>
    </location>
</feature>
<feature type="transmembrane region" description="Helical" evidence="7">
    <location>
        <begin position="144"/>
        <end position="161"/>
    </location>
</feature>
<evidence type="ECO:0000256" key="2">
    <source>
        <dbReference type="ARBA" id="ARBA00022448"/>
    </source>
</evidence>
<dbReference type="GO" id="GO:0005886">
    <property type="term" value="C:plasma membrane"/>
    <property type="evidence" value="ECO:0007669"/>
    <property type="project" value="TreeGrafter"/>
</dbReference>
<evidence type="ECO:0000256" key="3">
    <source>
        <dbReference type="ARBA" id="ARBA00022692"/>
    </source>
</evidence>
<feature type="transmembrane region" description="Helical" evidence="7">
    <location>
        <begin position="457"/>
        <end position="478"/>
    </location>
</feature>
<proteinExistence type="predicted"/>
<dbReference type="Pfam" id="PF07690">
    <property type="entry name" value="MFS_1"/>
    <property type="match status" value="1"/>
</dbReference>
<feature type="transmembrane region" description="Helical" evidence="7">
    <location>
        <begin position="213"/>
        <end position="236"/>
    </location>
</feature>
<dbReference type="GO" id="GO:0000297">
    <property type="term" value="F:spermine transmembrane transporter activity"/>
    <property type="evidence" value="ECO:0007669"/>
    <property type="project" value="TreeGrafter"/>
</dbReference>
<protein>
    <submittedName>
        <fullName evidence="8">Major Facilitator Superfamily protein</fullName>
    </submittedName>
</protein>
<dbReference type="Gene3D" id="1.20.1250.20">
    <property type="entry name" value="MFS general substrate transporter like domains"/>
    <property type="match status" value="2"/>
</dbReference>
<name>A0A8H6BSM2_CANAX</name>
<comment type="caution">
    <text evidence="8">The sequence shown here is derived from an EMBL/GenBank/DDBJ whole genome shotgun (WGS) entry which is preliminary data.</text>
</comment>
<reference evidence="8 9" key="1">
    <citation type="submission" date="2020-03" db="EMBL/GenBank/DDBJ databases">
        <title>FDA dAtabase for Regulatory Grade micrObial Sequences (FDA-ARGOS): Supporting development and validation of Infectious Disease Dx tests.</title>
        <authorList>
            <person name="Campos J."/>
            <person name="Goldberg B."/>
            <person name="Tallon L."/>
            <person name="Sadzewicz L."/>
            <person name="Vavikolanu K."/>
            <person name="Mehta A."/>
            <person name="Aluvathingal J."/>
            <person name="Nadendla S."/>
            <person name="Nandy P."/>
            <person name="Geyer C."/>
            <person name="Yan Y."/>
            <person name="Sichtig H."/>
        </authorList>
    </citation>
    <scope>NUCLEOTIDE SEQUENCE [LARGE SCALE GENOMIC DNA]</scope>
    <source>
        <strain evidence="8 9">FDAARGOS_656</strain>
    </source>
</reference>
<dbReference type="PANTHER" id="PTHR23502:SF132">
    <property type="entry name" value="POLYAMINE TRANSPORTER 2-RELATED"/>
    <property type="match status" value="1"/>
</dbReference>
<evidence type="ECO:0000256" key="4">
    <source>
        <dbReference type="ARBA" id="ARBA00022989"/>
    </source>
</evidence>
<evidence type="ECO:0000313" key="9">
    <source>
        <dbReference type="Proteomes" id="UP000536275"/>
    </source>
</evidence>
<organism evidence="8 9">
    <name type="scientific">Candida albicans</name>
    <name type="common">Yeast</name>
    <dbReference type="NCBI Taxonomy" id="5476"/>
    <lineage>
        <taxon>Eukaryota</taxon>
        <taxon>Fungi</taxon>
        <taxon>Dikarya</taxon>
        <taxon>Ascomycota</taxon>
        <taxon>Saccharomycotina</taxon>
        <taxon>Pichiomycetes</taxon>
        <taxon>Debaryomycetaceae</taxon>
        <taxon>Candida/Lodderomyces clade</taxon>
        <taxon>Candida</taxon>
    </lineage>
</organism>
<feature type="region of interest" description="Disordered" evidence="6">
    <location>
        <begin position="1"/>
        <end position="54"/>
    </location>
</feature>
<dbReference type="InterPro" id="IPR036259">
    <property type="entry name" value="MFS_trans_sf"/>
</dbReference>
<feature type="transmembrane region" description="Helical" evidence="7">
    <location>
        <begin position="357"/>
        <end position="377"/>
    </location>
</feature>